<dbReference type="EMBL" id="GALX01003688">
    <property type="protein sequence ID" value="JAB64778.1"/>
    <property type="molecule type" value="Transcribed_RNA"/>
</dbReference>
<dbReference type="GO" id="GO:0007274">
    <property type="term" value="P:neuromuscular synaptic transmission"/>
    <property type="evidence" value="ECO:0007669"/>
    <property type="project" value="TreeGrafter"/>
</dbReference>
<keyword evidence="1" id="KW-1133">Transmembrane helix</keyword>
<evidence type="ECO:0000313" key="2">
    <source>
        <dbReference type="EMBL" id="JAB64778.1"/>
    </source>
</evidence>
<sequence length="298" mass="34350">MNHHKKMDRQNCTYDKLDSMDTDPEVYKRGDDLKLLIEPQKPLFDKIPYAYSTDKPIKKARKKKRVLNTLDTLISIFVVTPCVVGCWRGISQIMDMYEKYFPAWESFSLGMATHIVLALGQDVFHYVVVEKKSKHPVLRLFAWFLMKFYITTFNVISNMIWRAGWILFDRYCGLQNSKFGSAMSEGSSSAIWFTIVCTLILFCLKGLKNTMSPPFSIALDSKDEVFLFSTRYIYKMGEKTSLYILDCLFSVLIVGTLVVFVWRGGWALLDIFVFPEDDVLSAWASLVSFISQTQIPNS</sequence>
<feature type="transmembrane region" description="Helical" evidence="1">
    <location>
        <begin position="110"/>
        <end position="128"/>
    </location>
</feature>
<organism evidence="2">
    <name type="scientific">Anoplophora glabripennis</name>
    <name type="common">Asian longhorn beetle</name>
    <name type="synonym">Anoplophora nobilis</name>
    <dbReference type="NCBI Taxonomy" id="217634"/>
    <lineage>
        <taxon>Eukaryota</taxon>
        <taxon>Metazoa</taxon>
        <taxon>Ecdysozoa</taxon>
        <taxon>Arthropoda</taxon>
        <taxon>Hexapoda</taxon>
        <taxon>Insecta</taxon>
        <taxon>Pterygota</taxon>
        <taxon>Neoptera</taxon>
        <taxon>Endopterygota</taxon>
        <taxon>Coleoptera</taxon>
        <taxon>Polyphaga</taxon>
        <taxon>Cucujiformia</taxon>
        <taxon>Chrysomeloidea</taxon>
        <taxon>Cerambycidae</taxon>
        <taxon>Lamiinae</taxon>
        <taxon>Lamiini</taxon>
        <taxon>Anoplophora</taxon>
    </lineage>
</organism>
<protein>
    <submittedName>
        <fullName evidence="2">Uncharacterized protein</fullName>
    </submittedName>
</protein>
<keyword evidence="1" id="KW-0472">Membrane</keyword>
<feature type="transmembrane region" description="Helical" evidence="1">
    <location>
        <begin position="140"/>
        <end position="161"/>
    </location>
</feature>
<feature type="transmembrane region" description="Helical" evidence="1">
    <location>
        <begin position="189"/>
        <end position="207"/>
    </location>
</feature>
<feature type="transmembrane region" description="Helical" evidence="1">
    <location>
        <begin position="66"/>
        <end position="90"/>
    </location>
</feature>
<reference evidence="2" key="1">
    <citation type="submission" date="2013-07" db="EMBL/GenBank/DDBJ databases">
        <title>Midgut Transcriptome Profiling of Anoplphora glabripennis, a Lignocellulose Degrading, Wood-Boring Cerambycid.</title>
        <authorList>
            <person name="Scully E.D."/>
            <person name="Hoover K."/>
            <person name="Carlson J.E."/>
            <person name="Tien M."/>
            <person name="Geib S.M."/>
        </authorList>
    </citation>
    <scope>NUCLEOTIDE SEQUENCE</scope>
</reference>
<feature type="transmembrane region" description="Helical" evidence="1">
    <location>
        <begin position="241"/>
        <end position="262"/>
    </location>
</feature>
<dbReference type="PANTHER" id="PTHR35270">
    <property type="entry name" value="FUSELESS, ISOFORM A"/>
    <property type="match status" value="1"/>
</dbReference>
<keyword evidence="1" id="KW-0812">Transmembrane</keyword>
<dbReference type="PANTHER" id="PTHR35270:SF2">
    <property type="entry name" value="FUSELESS, ISOFORM A"/>
    <property type="match status" value="1"/>
</dbReference>
<accession>V5GWX0</accession>
<proteinExistence type="predicted"/>
<dbReference type="GO" id="GO:0042734">
    <property type="term" value="C:presynaptic membrane"/>
    <property type="evidence" value="ECO:0007669"/>
    <property type="project" value="TreeGrafter"/>
</dbReference>
<dbReference type="AlphaFoldDB" id="V5GWX0"/>
<dbReference type="GO" id="GO:0070073">
    <property type="term" value="P:clustering of voltage-gated calcium channels"/>
    <property type="evidence" value="ECO:0007669"/>
    <property type="project" value="TreeGrafter"/>
</dbReference>
<dbReference type="InterPro" id="IPR032751">
    <property type="entry name" value="Fuseless"/>
</dbReference>
<evidence type="ECO:0000256" key="1">
    <source>
        <dbReference type="SAM" id="Phobius"/>
    </source>
</evidence>
<dbReference type="GO" id="GO:0007270">
    <property type="term" value="P:neuron-neuron synaptic transmission"/>
    <property type="evidence" value="ECO:0007669"/>
    <property type="project" value="TreeGrafter"/>
</dbReference>
<dbReference type="Pfam" id="PF15993">
    <property type="entry name" value="Fuseless"/>
    <property type="match status" value="1"/>
</dbReference>
<name>V5GWX0_ANOGL</name>